<protein>
    <submittedName>
        <fullName evidence="2 4">Uncharacterized protein</fullName>
    </submittedName>
</protein>
<dbReference type="OrthoDB" id="7596797at2759"/>
<keyword evidence="3" id="KW-1185">Reference proteome</keyword>
<evidence type="ECO:0000313" key="3">
    <source>
        <dbReference type="Proteomes" id="UP000694866"/>
    </source>
</evidence>
<accession>A0A9R1SYM6</accession>
<feature type="transmembrane region" description="Helical" evidence="1">
    <location>
        <begin position="120"/>
        <end position="144"/>
    </location>
</feature>
<dbReference type="KEGG" id="fas:105264541"/>
<proteinExistence type="predicted"/>
<accession>A0A0C9RL91</accession>
<evidence type="ECO:0000256" key="1">
    <source>
        <dbReference type="SAM" id="Phobius"/>
    </source>
</evidence>
<dbReference type="RefSeq" id="XP_011299779.1">
    <property type="nucleotide sequence ID" value="XM_011301477.1"/>
</dbReference>
<reference evidence="4" key="2">
    <citation type="submission" date="2025-04" db="UniProtKB">
        <authorList>
            <consortium name="RefSeq"/>
        </authorList>
    </citation>
    <scope>IDENTIFICATION</scope>
    <source>
        <strain evidence="4">USDA-PBARC FA_bdor</strain>
        <tissue evidence="4">Whole organism</tissue>
    </source>
</reference>
<evidence type="ECO:0000313" key="4">
    <source>
        <dbReference type="RefSeq" id="XP_011299779.1"/>
    </source>
</evidence>
<name>A0A0C9RL91_9HYME</name>
<evidence type="ECO:0000313" key="2">
    <source>
        <dbReference type="EMBL" id="JAG78792.1"/>
    </source>
</evidence>
<dbReference type="Proteomes" id="UP000694866">
    <property type="component" value="Unplaced"/>
</dbReference>
<gene>
    <name evidence="4" type="primary">LOC105264541</name>
    <name evidence="2" type="ORF">g.14853</name>
</gene>
<sequence>MYFAKYKSPKTESIPYRFFNTWNERYPRNESIFFEPRQDTGLTEVLHDIGTTDMAIGDATAEIMNTTTGSIPNVWYDLGETTVNSSIKSMKSEILPIVSTSTTIVTEIQTETEINNDKTLFTILAMCLIVTVLLCLIIMCTIAVSRRRSSTSSELNCDPDCVGAKRPLLSRPGKFSRSTSKSSILGRH</sequence>
<dbReference type="GeneID" id="105264541"/>
<keyword evidence="1" id="KW-1133">Transmembrane helix</keyword>
<keyword evidence="1" id="KW-0812">Transmembrane</keyword>
<organism evidence="2">
    <name type="scientific">Fopius arisanus</name>
    <dbReference type="NCBI Taxonomy" id="64838"/>
    <lineage>
        <taxon>Eukaryota</taxon>
        <taxon>Metazoa</taxon>
        <taxon>Ecdysozoa</taxon>
        <taxon>Arthropoda</taxon>
        <taxon>Hexapoda</taxon>
        <taxon>Insecta</taxon>
        <taxon>Pterygota</taxon>
        <taxon>Neoptera</taxon>
        <taxon>Endopterygota</taxon>
        <taxon>Hymenoptera</taxon>
        <taxon>Apocrita</taxon>
        <taxon>Ichneumonoidea</taxon>
        <taxon>Braconidae</taxon>
        <taxon>Opiinae</taxon>
        <taxon>Fopius</taxon>
    </lineage>
</organism>
<dbReference type="AlphaFoldDB" id="A0A0C9RL91"/>
<reference evidence="2" key="1">
    <citation type="submission" date="2015-01" db="EMBL/GenBank/DDBJ databases">
        <title>Transcriptome Assembly of Fopius arisanus.</title>
        <authorList>
            <person name="Geib S."/>
        </authorList>
    </citation>
    <scope>NUCLEOTIDE SEQUENCE</scope>
</reference>
<dbReference type="EMBL" id="GBYB01009025">
    <property type="protein sequence ID" value="JAG78792.1"/>
    <property type="molecule type" value="Transcribed_RNA"/>
</dbReference>
<keyword evidence="1" id="KW-0472">Membrane</keyword>